<dbReference type="Proteomes" id="UP000246352">
    <property type="component" value="Unassembled WGS sequence"/>
</dbReference>
<dbReference type="InterPro" id="IPR042100">
    <property type="entry name" value="Bug_dom1"/>
</dbReference>
<comment type="caution">
    <text evidence="3">The sequence shown here is derived from an EMBL/GenBank/DDBJ whole genome shotgun (WGS) entry which is preliminary data.</text>
</comment>
<dbReference type="EMBL" id="QGTR01000006">
    <property type="protein sequence ID" value="PWV97764.1"/>
    <property type="molecule type" value="Genomic_DNA"/>
</dbReference>
<dbReference type="SUPFAM" id="SSF53850">
    <property type="entry name" value="Periplasmic binding protein-like II"/>
    <property type="match status" value="1"/>
</dbReference>
<dbReference type="PIRSF" id="PIRSF017082">
    <property type="entry name" value="YflP"/>
    <property type="match status" value="1"/>
</dbReference>
<evidence type="ECO:0000313" key="3">
    <source>
        <dbReference type="EMBL" id="PWV97764.1"/>
    </source>
</evidence>
<dbReference type="PANTHER" id="PTHR42928">
    <property type="entry name" value="TRICARBOXYLATE-BINDING PROTEIN"/>
    <property type="match status" value="1"/>
</dbReference>
<evidence type="ECO:0000256" key="1">
    <source>
        <dbReference type="ARBA" id="ARBA00006987"/>
    </source>
</evidence>
<evidence type="ECO:0000313" key="4">
    <source>
        <dbReference type="Proteomes" id="UP000246352"/>
    </source>
</evidence>
<comment type="similarity">
    <text evidence="1">Belongs to the UPF0065 (bug) family.</text>
</comment>
<keyword evidence="4" id="KW-1185">Reference proteome</keyword>
<sequence length="321" mass="33778">MRIAKLMSAAVVAVAAMTPAAWAQYPEQPLTIIVPWSAGGGTDAAARMIGSLLERDLGQPVKVINRTGGSGVVGHSAIANAAPDGYTLGLITSEINMMHWMGLTDLTYEAYEPLAMMNEDPAGVHVKADSEWNDLKSMIEDIRANPGKFKGTGTGLGGSWHLALAGLLNKLDISADAMPWIPSKGAATGLLDVVAGGADVAPVSLPEATSLVEAGKLKTLAIMAGERAKNFPDVPTVEEAIGVSWNQGVWRGMVTPAGVDAEIRQTLMAALEKVYNDPEYVEFMNSRGFGLRWMDGPGFATYLAESDKELGAVLKAIGLAK</sequence>
<dbReference type="Gene3D" id="3.40.190.10">
    <property type="entry name" value="Periplasmic binding protein-like II"/>
    <property type="match status" value="1"/>
</dbReference>
<dbReference type="PANTHER" id="PTHR42928:SF5">
    <property type="entry name" value="BLR1237 PROTEIN"/>
    <property type="match status" value="1"/>
</dbReference>
<dbReference type="Gene3D" id="3.40.190.150">
    <property type="entry name" value="Bordetella uptake gene, domain 1"/>
    <property type="match status" value="1"/>
</dbReference>
<dbReference type="AlphaFoldDB" id="A0A317PG30"/>
<proteinExistence type="inferred from homology"/>
<dbReference type="RefSeq" id="WP_110034052.1">
    <property type="nucleotide sequence ID" value="NZ_QGTR01000006.1"/>
</dbReference>
<feature type="chain" id="PRO_5016327394" evidence="2">
    <location>
        <begin position="24"/>
        <end position="321"/>
    </location>
</feature>
<organism evidence="3 4">
    <name type="scientific">Hoeflea marina</name>
    <dbReference type="NCBI Taxonomy" id="274592"/>
    <lineage>
        <taxon>Bacteria</taxon>
        <taxon>Pseudomonadati</taxon>
        <taxon>Pseudomonadota</taxon>
        <taxon>Alphaproteobacteria</taxon>
        <taxon>Hyphomicrobiales</taxon>
        <taxon>Rhizobiaceae</taxon>
        <taxon>Hoeflea</taxon>
    </lineage>
</organism>
<accession>A0A317PG30</accession>
<feature type="signal peptide" evidence="2">
    <location>
        <begin position="1"/>
        <end position="23"/>
    </location>
</feature>
<dbReference type="Pfam" id="PF03401">
    <property type="entry name" value="TctC"/>
    <property type="match status" value="1"/>
</dbReference>
<keyword evidence="3" id="KW-0675">Receptor</keyword>
<keyword evidence="2" id="KW-0732">Signal</keyword>
<dbReference type="InterPro" id="IPR005064">
    <property type="entry name" value="BUG"/>
</dbReference>
<gene>
    <name evidence="3" type="ORF">DFR52_106289</name>
</gene>
<dbReference type="OrthoDB" id="8443386at2"/>
<name>A0A317PG30_9HYPH</name>
<reference evidence="3 4" key="1">
    <citation type="submission" date="2018-05" db="EMBL/GenBank/DDBJ databases">
        <title>Genomic Encyclopedia of Type Strains, Phase IV (KMG-IV): sequencing the most valuable type-strain genomes for metagenomic binning, comparative biology and taxonomic classification.</title>
        <authorList>
            <person name="Goeker M."/>
        </authorList>
    </citation>
    <scope>NUCLEOTIDE SEQUENCE [LARGE SCALE GENOMIC DNA]</scope>
    <source>
        <strain evidence="3 4">DSM 16791</strain>
    </source>
</reference>
<evidence type="ECO:0000256" key="2">
    <source>
        <dbReference type="SAM" id="SignalP"/>
    </source>
</evidence>
<dbReference type="CDD" id="cd07012">
    <property type="entry name" value="PBP2_Bug_TTT"/>
    <property type="match status" value="1"/>
</dbReference>
<protein>
    <submittedName>
        <fullName evidence="3">Tripartite-type tricarboxylate transporter receptor subunit TctC</fullName>
    </submittedName>
</protein>